<proteinExistence type="predicted"/>
<dbReference type="AlphaFoldDB" id="A0A0F9KQU8"/>
<dbReference type="PROSITE" id="PS50850">
    <property type="entry name" value="MFS"/>
    <property type="match status" value="1"/>
</dbReference>
<feature type="transmembrane region" description="Helical" evidence="7">
    <location>
        <begin position="6"/>
        <end position="22"/>
    </location>
</feature>
<dbReference type="PANTHER" id="PTHR23517">
    <property type="entry name" value="RESISTANCE PROTEIN MDTM, PUTATIVE-RELATED-RELATED"/>
    <property type="match status" value="1"/>
</dbReference>
<sequence length="277" mass="30608">VNNLIIFYILAGVLGLIGNFGGPARQAIVADLLPKEKQAEGFGILRLAFNLSAVIGPILGGFLATRSFFLLFIADAVSSLITAIIVYIVIPETKPQIQINKPEETVIKTTIGYKEVLKDKNFVLFLLVSAITVLVYMQMNSTLSVFLRDVHGFPIEAFSLLIVMNAAMVVLFQIWITRKISKYAPMKMMIVGAFFYMIGFGMYGFISATYMFFIAMVFITVGEMIVAPIGQATAAHFAPEDKRGRYMAIYGFHWAIPSLFGIIAAGLVMEYIGPNWV</sequence>
<name>A0A0F9KQU8_9ZZZZ</name>
<organism evidence="9">
    <name type="scientific">marine sediment metagenome</name>
    <dbReference type="NCBI Taxonomy" id="412755"/>
    <lineage>
        <taxon>unclassified sequences</taxon>
        <taxon>metagenomes</taxon>
        <taxon>ecological metagenomes</taxon>
    </lineage>
</organism>
<feature type="transmembrane region" description="Helical" evidence="7">
    <location>
        <begin position="157"/>
        <end position="176"/>
    </location>
</feature>
<reference evidence="9" key="1">
    <citation type="journal article" date="2015" name="Nature">
        <title>Complex archaea that bridge the gap between prokaryotes and eukaryotes.</title>
        <authorList>
            <person name="Spang A."/>
            <person name="Saw J.H."/>
            <person name="Jorgensen S.L."/>
            <person name="Zaremba-Niedzwiedzka K."/>
            <person name="Martijn J."/>
            <person name="Lind A.E."/>
            <person name="van Eijk R."/>
            <person name="Schleper C."/>
            <person name="Guy L."/>
            <person name="Ettema T.J."/>
        </authorList>
    </citation>
    <scope>NUCLEOTIDE SEQUENCE</scope>
</reference>
<feature type="domain" description="Major facilitator superfamily (MFS) profile" evidence="8">
    <location>
        <begin position="1"/>
        <end position="277"/>
    </location>
</feature>
<dbReference type="InterPro" id="IPR020846">
    <property type="entry name" value="MFS_dom"/>
</dbReference>
<protein>
    <recommendedName>
        <fullName evidence="8">Major facilitator superfamily (MFS) profile domain-containing protein</fullName>
    </recommendedName>
</protein>
<dbReference type="InterPro" id="IPR050171">
    <property type="entry name" value="MFS_Transporters"/>
</dbReference>
<keyword evidence="3" id="KW-1003">Cell membrane</keyword>
<dbReference type="SUPFAM" id="SSF103473">
    <property type="entry name" value="MFS general substrate transporter"/>
    <property type="match status" value="1"/>
</dbReference>
<dbReference type="InterPro" id="IPR011701">
    <property type="entry name" value="MFS"/>
</dbReference>
<dbReference type="GO" id="GO:0022857">
    <property type="term" value="F:transmembrane transporter activity"/>
    <property type="evidence" value="ECO:0007669"/>
    <property type="project" value="InterPro"/>
</dbReference>
<comment type="caution">
    <text evidence="9">The sequence shown here is derived from an EMBL/GenBank/DDBJ whole genome shotgun (WGS) entry which is preliminary data.</text>
</comment>
<keyword evidence="2" id="KW-0813">Transport</keyword>
<feature type="transmembrane region" description="Helical" evidence="7">
    <location>
        <begin position="69"/>
        <end position="90"/>
    </location>
</feature>
<keyword evidence="6 7" id="KW-0472">Membrane</keyword>
<evidence type="ECO:0000256" key="2">
    <source>
        <dbReference type="ARBA" id="ARBA00022448"/>
    </source>
</evidence>
<accession>A0A0F9KQU8</accession>
<evidence type="ECO:0000256" key="1">
    <source>
        <dbReference type="ARBA" id="ARBA00004651"/>
    </source>
</evidence>
<evidence type="ECO:0000259" key="8">
    <source>
        <dbReference type="PROSITE" id="PS50850"/>
    </source>
</evidence>
<keyword evidence="5 7" id="KW-1133">Transmembrane helix</keyword>
<evidence type="ECO:0000256" key="3">
    <source>
        <dbReference type="ARBA" id="ARBA00022475"/>
    </source>
</evidence>
<feature type="non-terminal residue" evidence="9">
    <location>
        <position position="1"/>
    </location>
</feature>
<dbReference type="Gene3D" id="1.20.1250.20">
    <property type="entry name" value="MFS general substrate transporter like domains"/>
    <property type="match status" value="1"/>
</dbReference>
<dbReference type="PANTHER" id="PTHR23517:SF3">
    <property type="entry name" value="INTEGRAL MEMBRANE TRANSPORT PROTEIN"/>
    <property type="match status" value="1"/>
</dbReference>
<feature type="transmembrane region" description="Helical" evidence="7">
    <location>
        <begin position="188"/>
        <end position="206"/>
    </location>
</feature>
<feature type="transmembrane region" description="Helical" evidence="7">
    <location>
        <begin position="121"/>
        <end position="137"/>
    </location>
</feature>
<dbReference type="InterPro" id="IPR036259">
    <property type="entry name" value="MFS_trans_sf"/>
</dbReference>
<keyword evidence="4 7" id="KW-0812">Transmembrane</keyword>
<feature type="transmembrane region" description="Helical" evidence="7">
    <location>
        <begin position="247"/>
        <end position="269"/>
    </location>
</feature>
<comment type="subcellular location">
    <subcellularLocation>
        <location evidence="1">Cell membrane</location>
        <topology evidence="1">Multi-pass membrane protein</topology>
    </subcellularLocation>
</comment>
<dbReference type="Pfam" id="PF07690">
    <property type="entry name" value="MFS_1"/>
    <property type="match status" value="1"/>
</dbReference>
<evidence type="ECO:0000313" key="9">
    <source>
        <dbReference type="EMBL" id="KKM84579.1"/>
    </source>
</evidence>
<feature type="transmembrane region" description="Helical" evidence="7">
    <location>
        <begin position="212"/>
        <end position="235"/>
    </location>
</feature>
<evidence type="ECO:0000256" key="7">
    <source>
        <dbReference type="SAM" id="Phobius"/>
    </source>
</evidence>
<feature type="transmembrane region" description="Helical" evidence="7">
    <location>
        <begin position="43"/>
        <end position="63"/>
    </location>
</feature>
<evidence type="ECO:0000256" key="5">
    <source>
        <dbReference type="ARBA" id="ARBA00022989"/>
    </source>
</evidence>
<evidence type="ECO:0000256" key="4">
    <source>
        <dbReference type="ARBA" id="ARBA00022692"/>
    </source>
</evidence>
<dbReference type="EMBL" id="LAZR01007543">
    <property type="protein sequence ID" value="KKM84579.1"/>
    <property type="molecule type" value="Genomic_DNA"/>
</dbReference>
<gene>
    <name evidence="9" type="ORF">LCGC14_1297690</name>
</gene>
<evidence type="ECO:0000256" key="6">
    <source>
        <dbReference type="ARBA" id="ARBA00023136"/>
    </source>
</evidence>
<dbReference type="GO" id="GO:0005886">
    <property type="term" value="C:plasma membrane"/>
    <property type="evidence" value="ECO:0007669"/>
    <property type="project" value="UniProtKB-SubCell"/>
</dbReference>